<dbReference type="RefSeq" id="WP_245347776.1">
    <property type="nucleotide sequence ID" value="NZ_JAGGMB010000009.1"/>
</dbReference>
<dbReference type="Gene3D" id="2.70.70.10">
    <property type="entry name" value="Glucose Permease (Domain IIA)"/>
    <property type="match status" value="1"/>
</dbReference>
<sequence>MFYRSSTEKKQDAMVGNRRKWSFLSKTAIMTCLGLGIMLNPVQAEDTLETIYHVYIDGEYVGKVDNQDVVQQVIDDKLADHQDDYEDIDLTIGEDITFIPEMVFNPKYNNEKVVNKLDEQMTVMADAVELNIANETVGYFKDEETAEAVLQTYTTKYVDEDTWKEIEARKQNDVTDKETEEKSKQDKEAPAVGETIVTDVALSNAAVISQETANPANILTEKQGVQMLEKGTLQDKVHTVKAGEVLGEIAGKYDLTTKKLLELNPALTDEAVLKIDQEINVMEYKPFAQVVVTEEESVEESVPFETEVMESEDMYKGEEKVKQEGKDGKKEILYEIEKQNGKQTAKEVLNETVTEEAVDKIVIKGTKVISSRGTGDMVWPAVGGYISSHLGERWGKMHKGIDIARPSNRNILAADNGVVESAGFNNGGYGNKIVINHNNGMKTIYAHLSSIDVKAGQVVEKGSKIGVMGSTGNSTGIHLHFEVYKNGNLENPTEYVGK</sequence>
<comment type="caution">
    <text evidence="5">The sequence shown here is derived from an EMBL/GenBank/DDBJ whole genome shotgun (WGS) entry which is preliminary data.</text>
</comment>
<dbReference type="InterPro" id="IPR011055">
    <property type="entry name" value="Dup_hybrid_motif"/>
</dbReference>
<dbReference type="SUPFAM" id="SSF54106">
    <property type="entry name" value="LysM domain"/>
    <property type="match status" value="1"/>
</dbReference>
<dbReference type="EMBL" id="JAGGMB010000009">
    <property type="protein sequence ID" value="MBP2078637.1"/>
    <property type="molecule type" value="Genomic_DNA"/>
</dbReference>
<dbReference type="GO" id="GO:0004222">
    <property type="term" value="F:metalloendopeptidase activity"/>
    <property type="evidence" value="ECO:0007669"/>
    <property type="project" value="TreeGrafter"/>
</dbReference>
<feature type="domain" description="LysM" evidence="4">
    <location>
        <begin position="236"/>
        <end position="281"/>
    </location>
</feature>
<dbReference type="PROSITE" id="PS51109">
    <property type="entry name" value="G5"/>
    <property type="match status" value="1"/>
</dbReference>
<dbReference type="InterPro" id="IPR016047">
    <property type="entry name" value="M23ase_b-sheet_dom"/>
</dbReference>
<dbReference type="SMART" id="SM01208">
    <property type="entry name" value="G5"/>
    <property type="match status" value="1"/>
</dbReference>
<accession>A0A9X0YUL4</accession>
<organism evidence="5 6">
    <name type="scientific">Oceanobacillus polygoni</name>
    <dbReference type="NCBI Taxonomy" id="1235259"/>
    <lineage>
        <taxon>Bacteria</taxon>
        <taxon>Bacillati</taxon>
        <taxon>Bacillota</taxon>
        <taxon>Bacilli</taxon>
        <taxon>Bacillales</taxon>
        <taxon>Bacillaceae</taxon>
        <taxon>Oceanobacillus</taxon>
    </lineage>
</organism>
<reference evidence="5" key="1">
    <citation type="submission" date="2021-03" db="EMBL/GenBank/DDBJ databases">
        <title>Genomic Encyclopedia of Type Strains, Phase IV (KMG-IV): sequencing the most valuable type-strain genomes for metagenomic binning, comparative biology and taxonomic classification.</title>
        <authorList>
            <person name="Goeker M."/>
        </authorList>
    </citation>
    <scope>NUCLEOTIDE SEQUENCE</scope>
    <source>
        <strain evidence="5">DSM 107338</strain>
    </source>
</reference>
<evidence type="ECO:0000256" key="2">
    <source>
        <dbReference type="SAM" id="MobiDB-lite"/>
    </source>
</evidence>
<dbReference type="CDD" id="cd00118">
    <property type="entry name" value="LysM"/>
    <property type="match status" value="1"/>
</dbReference>
<name>A0A9X0YUL4_9BACI</name>
<evidence type="ECO:0000259" key="4">
    <source>
        <dbReference type="PROSITE" id="PS51782"/>
    </source>
</evidence>
<dbReference type="Pfam" id="PF07501">
    <property type="entry name" value="G5"/>
    <property type="match status" value="1"/>
</dbReference>
<evidence type="ECO:0000256" key="1">
    <source>
        <dbReference type="ARBA" id="ARBA00022729"/>
    </source>
</evidence>
<proteinExistence type="predicted"/>
<dbReference type="SMART" id="SM00257">
    <property type="entry name" value="LysM"/>
    <property type="match status" value="1"/>
</dbReference>
<keyword evidence="6" id="KW-1185">Reference proteome</keyword>
<keyword evidence="5" id="KW-0378">Hydrolase</keyword>
<dbReference type="Proteomes" id="UP001138793">
    <property type="component" value="Unassembled WGS sequence"/>
</dbReference>
<dbReference type="PROSITE" id="PS51782">
    <property type="entry name" value="LYSM"/>
    <property type="match status" value="1"/>
</dbReference>
<keyword evidence="1" id="KW-0732">Signal</keyword>
<dbReference type="InterPro" id="IPR011098">
    <property type="entry name" value="G5_dom"/>
</dbReference>
<dbReference type="Gene3D" id="2.20.230.10">
    <property type="entry name" value="Resuscitation-promoting factor rpfb"/>
    <property type="match status" value="1"/>
</dbReference>
<feature type="compositionally biased region" description="Basic and acidic residues" evidence="2">
    <location>
        <begin position="169"/>
        <end position="189"/>
    </location>
</feature>
<gene>
    <name evidence="5" type="ORF">J2Z64_002901</name>
</gene>
<dbReference type="PANTHER" id="PTHR21666:SF270">
    <property type="entry name" value="MUREIN HYDROLASE ACTIVATOR ENVC"/>
    <property type="match status" value="1"/>
</dbReference>
<dbReference type="Pfam" id="PF01476">
    <property type="entry name" value="LysM"/>
    <property type="match status" value="1"/>
</dbReference>
<dbReference type="InterPro" id="IPR050570">
    <property type="entry name" value="Cell_wall_metabolism_enzyme"/>
</dbReference>
<dbReference type="Gene3D" id="3.10.350.10">
    <property type="entry name" value="LysM domain"/>
    <property type="match status" value="1"/>
</dbReference>
<dbReference type="CDD" id="cd12797">
    <property type="entry name" value="M23_peptidase"/>
    <property type="match status" value="1"/>
</dbReference>
<evidence type="ECO:0000313" key="5">
    <source>
        <dbReference type="EMBL" id="MBP2078637.1"/>
    </source>
</evidence>
<dbReference type="AlphaFoldDB" id="A0A9X0YUL4"/>
<dbReference type="PANTHER" id="PTHR21666">
    <property type="entry name" value="PEPTIDASE-RELATED"/>
    <property type="match status" value="1"/>
</dbReference>
<evidence type="ECO:0000313" key="6">
    <source>
        <dbReference type="Proteomes" id="UP001138793"/>
    </source>
</evidence>
<dbReference type="InterPro" id="IPR018392">
    <property type="entry name" value="LysM"/>
</dbReference>
<feature type="region of interest" description="Disordered" evidence="2">
    <location>
        <begin position="169"/>
        <end position="191"/>
    </location>
</feature>
<dbReference type="Pfam" id="PF01551">
    <property type="entry name" value="Peptidase_M23"/>
    <property type="match status" value="1"/>
</dbReference>
<evidence type="ECO:0000259" key="3">
    <source>
        <dbReference type="PROSITE" id="PS51109"/>
    </source>
</evidence>
<feature type="domain" description="G5" evidence="3">
    <location>
        <begin position="288"/>
        <end position="368"/>
    </location>
</feature>
<dbReference type="SUPFAM" id="SSF51261">
    <property type="entry name" value="Duplicated hybrid motif"/>
    <property type="match status" value="1"/>
</dbReference>
<dbReference type="InterPro" id="IPR036779">
    <property type="entry name" value="LysM_dom_sf"/>
</dbReference>
<protein>
    <submittedName>
        <fullName evidence="5">Murein DD-endopeptidase MepM/ murein hydrolase activator NlpD</fullName>
    </submittedName>
</protein>